<evidence type="ECO:0000256" key="1">
    <source>
        <dbReference type="SAM" id="MobiDB-lite"/>
    </source>
</evidence>
<proteinExistence type="predicted"/>
<reference evidence="2" key="1">
    <citation type="submission" date="2020-08" db="EMBL/GenBank/DDBJ databases">
        <title>Multicomponent nature underlies the extraordinary mechanical properties of spider dragline silk.</title>
        <authorList>
            <person name="Kono N."/>
            <person name="Nakamura H."/>
            <person name="Mori M."/>
            <person name="Yoshida Y."/>
            <person name="Ohtoshi R."/>
            <person name="Malay A.D."/>
            <person name="Moran D.A.P."/>
            <person name="Tomita M."/>
            <person name="Numata K."/>
            <person name="Arakawa K."/>
        </authorList>
    </citation>
    <scope>NUCLEOTIDE SEQUENCE</scope>
</reference>
<comment type="caution">
    <text evidence="2">The sequence shown here is derived from an EMBL/GenBank/DDBJ whole genome shotgun (WGS) entry which is preliminary data.</text>
</comment>
<sequence length="108" mass="12240">MDSQTAPLDVSHVPDMQKMLYAPKFQIDVGTCPGRAVCYGQCNGQACLNALRYESDLIEDCTFDPKILRDLETNILDDENYEKELEIFEGPEGNEEEEEKLSFSCSSY</sequence>
<evidence type="ECO:0000313" key="2">
    <source>
        <dbReference type="EMBL" id="GFY56428.1"/>
    </source>
</evidence>
<protein>
    <submittedName>
        <fullName evidence="2">Uncharacterized protein</fullName>
    </submittedName>
</protein>
<keyword evidence="3" id="KW-1185">Reference proteome</keyword>
<dbReference type="AlphaFoldDB" id="A0A8X6XNL0"/>
<accession>A0A8X6XNL0</accession>
<feature type="compositionally biased region" description="Acidic residues" evidence="1">
    <location>
        <begin position="89"/>
        <end position="99"/>
    </location>
</feature>
<dbReference type="Proteomes" id="UP000886998">
    <property type="component" value="Unassembled WGS sequence"/>
</dbReference>
<evidence type="ECO:0000313" key="3">
    <source>
        <dbReference type="Proteomes" id="UP000886998"/>
    </source>
</evidence>
<gene>
    <name evidence="2" type="ORF">TNIN_405601</name>
</gene>
<dbReference type="OrthoDB" id="8195485at2759"/>
<feature type="region of interest" description="Disordered" evidence="1">
    <location>
        <begin position="89"/>
        <end position="108"/>
    </location>
</feature>
<organism evidence="2 3">
    <name type="scientific">Trichonephila inaurata madagascariensis</name>
    <dbReference type="NCBI Taxonomy" id="2747483"/>
    <lineage>
        <taxon>Eukaryota</taxon>
        <taxon>Metazoa</taxon>
        <taxon>Ecdysozoa</taxon>
        <taxon>Arthropoda</taxon>
        <taxon>Chelicerata</taxon>
        <taxon>Arachnida</taxon>
        <taxon>Araneae</taxon>
        <taxon>Araneomorphae</taxon>
        <taxon>Entelegynae</taxon>
        <taxon>Araneoidea</taxon>
        <taxon>Nephilidae</taxon>
        <taxon>Trichonephila</taxon>
        <taxon>Trichonephila inaurata</taxon>
    </lineage>
</organism>
<dbReference type="EMBL" id="BMAV01010966">
    <property type="protein sequence ID" value="GFY56428.1"/>
    <property type="molecule type" value="Genomic_DNA"/>
</dbReference>
<name>A0A8X6XNL0_9ARAC</name>